<keyword evidence="2" id="KW-1185">Reference proteome</keyword>
<evidence type="ECO:0000313" key="2">
    <source>
        <dbReference type="Proteomes" id="UP000298030"/>
    </source>
</evidence>
<dbReference type="AlphaFoldDB" id="A0A4Y7SIB0"/>
<evidence type="ECO:0000313" key="1">
    <source>
        <dbReference type="EMBL" id="TEB21627.1"/>
    </source>
</evidence>
<accession>A0A4Y7SIB0</accession>
<organism evidence="1 2">
    <name type="scientific">Coprinellus micaceus</name>
    <name type="common">Glistening ink-cap mushroom</name>
    <name type="synonym">Coprinus micaceus</name>
    <dbReference type="NCBI Taxonomy" id="71717"/>
    <lineage>
        <taxon>Eukaryota</taxon>
        <taxon>Fungi</taxon>
        <taxon>Dikarya</taxon>
        <taxon>Basidiomycota</taxon>
        <taxon>Agaricomycotina</taxon>
        <taxon>Agaricomycetes</taxon>
        <taxon>Agaricomycetidae</taxon>
        <taxon>Agaricales</taxon>
        <taxon>Agaricineae</taxon>
        <taxon>Psathyrellaceae</taxon>
        <taxon>Coprinellus</taxon>
    </lineage>
</organism>
<gene>
    <name evidence="1" type="ORF">FA13DRAFT_97139</name>
</gene>
<dbReference type="Proteomes" id="UP000298030">
    <property type="component" value="Unassembled WGS sequence"/>
</dbReference>
<protein>
    <submittedName>
        <fullName evidence="1">Uncharacterized protein</fullName>
    </submittedName>
</protein>
<reference evidence="1 2" key="1">
    <citation type="journal article" date="2019" name="Nat. Ecol. Evol.">
        <title>Megaphylogeny resolves global patterns of mushroom evolution.</title>
        <authorList>
            <person name="Varga T."/>
            <person name="Krizsan K."/>
            <person name="Foldi C."/>
            <person name="Dima B."/>
            <person name="Sanchez-Garcia M."/>
            <person name="Sanchez-Ramirez S."/>
            <person name="Szollosi G.J."/>
            <person name="Szarkandi J.G."/>
            <person name="Papp V."/>
            <person name="Albert L."/>
            <person name="Andreopoulos W."/>
            <person name="Angelini C."/>
            <person name="Antonin V."/>
            <person name="Barry K.W."/>
            <person name="Bougher N.L."/>
            <person name="Buchanan P."/>
            <person name="Buyck B."/>
            <person name="Bense V."/>
            <person name="Catcheside P."/>
            <person name="Chovatia M."/>
            <person name="Cooper J."/>
            <person name="Damon W."/>
            <person name="Desjardin D."/>
            <person name="Finy P."/>
            <person name="Geml J."/>
            <person name="Haridas S."/>
            <person name="Hughes K."/>
            <person name="Justo A."/>
            <person name="Karasinski D."/>
            <person name="Kautmanova I."/>
            <person name="Kiss B."/>
            <person name="Kocsube S."/>
            <person name="Kotiranta H."/>
            <person name="LaButti K.M."/>
            <person name="Lechner B.E."/>
            <person name="Liimatainen K."/>
            <person name="Lipzen A."/>
            <person name="Lukacs Z."/>
            <person name="Mihaltcheva S."/>
            <person name="Morgado L.N."/>
            <person name="Niskanen T."/>
            <person name="Noordeloos M.E."/>
            <person name="Ohm R.A."/>
            <person name="Ortiz-Santana B."/>
            <person name="Ovrebo C."/>
            <person name="Racz N."/>
            <person name="Riley R."/>
            <person name="Savchenko A."/>
            <person name="Shiryaev A."/>
            <person name="Soop K."/>
            <person name="Spirin V."/>
            <person name="Szebenyi C."/>
            <person name="Tomsovsky M."/>
            <person name="Tulloss R.E."/>
            <person name="Uehling J."/>
            <person name="Grigoriev I.V."/>
            <person name="Vagvolgyi C."/>
            <person name="Papp T."/>
            <person name="Martin F.M."/>
            <person name="Miettinen O."/>
            <person name="Hibbett D.S."/>
            <person name="Nagy L.G."/>
        </authorList>
    </citation>
    <scope>NUCLEOTIDE SEQUENCE [LARGE SCALE GENOMIC DNA]</scope>
    <source>
        <strain evidence="1 2">FP101781</strain>
    </source>
</reference>
<comment type="caution">
    <text evidence="1">The sequence shown here is derived from an EMBL/GenBank/DDBJ whole genome shotgun (WGS) entry which is preliminary data.</text>
</comment>
<sequence length="94" mass="10314">MPPQLATELLQHIVEMLAEGPSGGCLQALIACSTTSSALLYVSQKHTFRFVVLYTHPKGTRYHQSMSGIPGEIFHGIHAGCDRTYLLLRTLSQS</sequence>
<proteinExistence type="predicted"/>
<name>A0A4Y7SIB0_COPMI</name>
<dbReference type="EMBL" id="QPFP01000105">
    <property type="protein sequence ID" value="TEB21627.1"/>
    <property type="molecule type" value="Genomic_DNA"/>
</dbReference>